<evidence type="ECO:0000256" key="1">
    <source>
        <dbReference type="SAM" id="Phobius"/>
    </source>
</evidence>
<dbReference type="EMBL" id="JASCZI010000833">
    <property type="protein sequence ID" value="MED6113534.1"/>
    <property type="molecule type" value="Genomic_DNA"/>
</dbReference>
<sequence length="81" mass="8978">GNPFAFLGCDENEALSVLVPMIVDPFKNNTPNIEGIYEWLKMILGLPIAILKLCFLVCVLPLGILQPGWCWKLEGQGEPHV</sequence>
<evidence type="ECO:0000313" key="2">
    <source>
        <dbReference type="EMBL" id="MED6113534.1"/>
    </source>
</evidence>
<dbReference type="Proteomes" id="UP001341840">
    <property type="component" value="Unassembled WGS sequence"/>
</dbReference>
<keyword evidence="1" id="KW-1133">Transmembrane helix</keyword>
<proteinExistence type="predicted"/>
<gene>
    <name evidence="2" type="ORF">PIB30_071686</name>
</gene>
<protein>
    <submittedName>
        <fullName evidence="2">Uncharacterized protein</fullName>
    </submittedName>
</protein>
<organism evidence="2 3">
    <name type="scientific">Stylosanthes scabra</name>
    <dbReference type="NCBI Taxonomy" id="79078"/>
    <lineage>
        <taxon>Eukaryota</taxon>
        <taxon>Viridiplantae</taxon>
        <taxon>Streptophyta</taxon>
        <taxon>Embryophyta</taxon>
        <taxon>Tracheophyta</taxon>
        <taxon>Spermatophyta</taxon>
        <taxon>Magnoliopsida</taxon>
        <taxon>eudicotyledons</taxon>
        <taxon>Gunneridae</taxon>
        <taxon>Pentapetalae</taxon>
        <taxon>rosids</taxon>
        <taxon>fabids</taxon>
        <taxon>Fabales</taxon>
        <taxon>Fabaceae</taxon>
        <taxon>Papilionoideae</taxon>
        <taxon>50 kb inversion clade</taxon>
        <taxon>dalbergioids sensu lato</taxon>
        <taxon>Dalbergieae</taxon>
        <taxon>Pterocarpus clade</taxon>
        <taxon>Stylosanthes</taxon>
    </lineage>
</organism>
<keyword evidence="1" id="KW-0472">Membrane</keyword>
<comment type="caution">
    <text evidence="2">The sequence shown here is derived from an EMBL/GenBank/DDBJ whole genome shotgun (WGS) entry which is preliminary data.</text>
</comment>
<feature type="transmembrane region" description="Helical" evidence="1">
    <location>
        <begin position="42"/>
        <end position="65"/>
    </location>
</feature>
<evidence type="ECO:0000313" key="3">
    <source>
        <dbReference type="Proteomes" id="UP001341840"/>
    </source>
</evidence>
<keyword evidence="1" id="KW-0812">Transmembrane</keyword>
<keyword evidence="3" id="KW-1185">Reference proteome</keyword>
<reference evidence="2 3" key="1">
    <citation type="journal article" date="2023" name="Plants (Basel)">
        <title>Bridging the Gap: Combining Genomics and Transcriptomics Approaches to Understand Stylosanthes scabra, an Orphan Legume from the Brazilian Caatinga.</title>
        <authorList>
            <person name="Ferreira-Neto J.R.C."/>
            <person name="da Silva M.D."/>
            <person name="Binneck E."/>
            <person name="de Melo N.F."/>
            <person name="da Silva R.H."/>
            <person name="de Melo A.L.T.M."/>
            <person name="Pandolfi V."/>
            <person name="Bustamante F.O."/>
            <person name="Brasileiro-Vidal A.C."/>
            <person name="Benko-Iseppon A.M."/>
        </authorList>
    </citation>
    <scope>NUCLEOTIDE SEQUENCE [LARGE SCALE GENOMIC DNA]</scope>
    <source>
        <tissue evidence="2">Leaves</tissue>
    </source>
</reference>
<feature type="non-terminal residue" evidence="2">
    <location>
        <position position="1"/>
    </location>
</feature>
<name>A0ABU6QP95_9FABA</name>
<accession>A0ABU6QP95</accession>